<name>Q1WMQ5_COPDI</name>
<dbReference type="AlphaFoldDB" id="Q1WMQ5"/>
<dbReference type="Pfam" id="PF12737">
    <property type="entry name" value="Mating_C"/>
    <property type="match status" value="1"/>
</dbReference>
<dbReference type="SUPFAM" id="SSF46689">
    <property type="entry name" value="Homeodomain-like"/>
    <property type="match status" value="1"/>
</dbReference>
<dbReference type="InterPro" id="IPR009057">
    <property type="entry name" value="Homeodomain-like_sf"/>
</dbReference>
<keyword evidence="2 5" id="KW-0238">DNA-binding</keyword>
<dbReference type="GO" id="GO:0006355">
    <property type="term" value="P:regulation of DNA-templated transcription"/>
    <property type="evidence" value="ECO:0007669"/>
    <property type="project" value="InterPro"/>
</dbReference>
<comment type="similarity">
    <text evidence="1">Belongs to the TALE/M-ATYP homeobox family.</text>
</comment>
<reference evidence="8" key="1">
    <citation type="journal article" date="2006" name="Genetics">
        <title>Evolution of the bipolar mating system of the mushroom Coprinellus disseminatus from its tetrapolar ancestors involves loss of mating-type-specific pheromone receptor function.</title>
        <authorList>
            <person name="James T.Y."/>
            <person name="Srivilai P."/>
            <person name="Kuees U."/>
            <person name="Vilgalys R."/>
        </authorList>
    </citation>
    <scope>NUCLEOTIDE SEQUENCE</scope>
    <source>
        <strain evidence="8">TJ-00-91.1</strain>
    </source>
</reference>
<dbReference type="GO" id="GO:0005634">
    <property type="term" value="C:nucleus"/>
    <property type="evidence" value="ECO:0007669"/>
    <property type="project" value="UniProtKB-SubCell"/>
</dbReference>
<dbReference type="Pfam" id="PF05920">
    <property type="entry name" value="Homeobox_KN"/>
    <property type="match status" value="1"/>
</dbReference>
<dbReference type="EMBL" id="DQ056222">
    <property type="protein sequence ID" value="AAZ20154.1"/>
    <property type="molecule type" value="Genomic_DNA"/>
</dbReference>
<evidence type="ECO:0000256" key="3">
    <source>
        <dbReference type="ARBA" id="ARBA00023155"/>
    </source>
</evidence>
<feature type="region of interest" description="Disordered" evidence="6">
    <location>
        <begin position="289"/>
        <end position="394"/>
    </location>
</feature>
<comment type="subcellular location">
    <subcellularLocation>
        <location evidence="5">Nucleus</location>
    </subcellularLocation>
</comment>
<evidence type="ECO:0000313" key="8">
    <source>
        <dbReference type="EMBL" id="AAZ20154.1"/>
    </source>
</evidence>
<evidence type="ECO:0000256" key="6">
    <source>
        <dbReference type="SAM" id="MobiDB-lite"/>
    </source>
</evidence>
<feature type="domain" description="Homeobox" evidence="7">
    <location>
        <begin position="123"/>
        <end position="159"/>
    </location>
</feature>
<evidence type="ECO:0000256" key="5">
    <source>
        <dbReference type="PROSITE-ProRule" id="PRU00108"/>
    </source>
</evidence>
<dbReference type="Pfam" id="PF12731">
    <property type="entry name" value="Mating_N"/>
    <property type="match status" value="1"/>
</dbReference>
<feature type="DNA-binding region" description="Homeobox" evidence="5">
    <location>
        <begin position="125"/>
        <end position="160"/>
    </location>
</feature>
<protein>
    <submittedName>
        <fullName evidence="8">Homeodomain mating-type protein</fullName>
    </submittedName>
</protein>
<dbReference type="InterPro" id="IPR001356">
    <property type="entry name" value="HD"/>
</dbReference>
<evidence type="ECO:0000256" key="1">
    <source>
        <dbReference type="ARBA" id="ARBA00005800"/>
    </source>
</evidence>
<feature type="compositionally biased region" description="Low complexity" evidence="6">
    <location>
        <begin position="375"/>
        <end position="385"/>
    </location>
</feature>
<evidence type="ECO:0000259" key="7">
    <source>
        <dbReference type="PROSITE" id="PS50071"/>
    </source>
</evidence>
<feature type="region of interest" description="Disordered" evidence="6">
    <location>
        <begin position="237"/>
        <end position="274"/>
    </location>
</feature>
<organism evidence="8">
    <name type="scientific">Coprinellus disseminatus</name>
    <name type="common">Fairy ink cap fungus</name>
    <dbReference type="NCBI Taxonomy" id="71703"/>
    <lineage>
        <taxon>Eukaryota</taxon>
        <taxon>Fungi</taxon>
        <taxon>Dikarya</taxon>
        <taxon>Basidiomycota</taxon>
        <taxon>Agaricomycotina</taxon>
        <taxon>Agaricomycetes</taxon>
        <taxon>Agaricomycetidae</taxon>
        <taxon>Agaricales</taxon>
        <taxon>Agaricineae</taxon>
        <taxon>Psathyrellaceae</taxon>
        <taxon>Coprinellus</taxon>
    </lineage>
</organism>
<dbReference type="PROSITE" id="PS50071">
    <property type="entry name" value="HOMEOBOX_2"/>
    <property type="match status" value="1"/>
</dbReference>
<dbReference type="InterPro" id="IPR024333">
    <property type="entry name" value="Mating-type_A-alpha/beta_1_N"/>
</dbReference>
<dbReference type="InterPro" id="IPR024441">
    <property type="entry name" value="Homeodomain1_C"/>
</dbReference>
<dbReference type="InterPro" id="IPR008422">
    <property type="entry name" value="KN_HD"/>
</dbReference>
<sequence length="596" mass="65156">MLPHPVDQEIIDSLDSYRTQFFSSLQRGQGALASFLSTWQAFELMFRGRSDRLHVQTLEKVYSFSSMVASVIEGVSETLSLNDRLCSDVSNVLDEPDIASGDGPSLAPYMKLASQWLVANIHNPYPSRDVRSSMAAQTNSSKKDIDSWFLDARKRIGWNDMRRKHFGNKQIDIVNAAKRFFLDIDPSHPLPQVVESEFAGIQLRALELHSAKFEESPLATRLDMSIIDMSNSLKASAVANKPREVRTPPLAKAARSYPSPQPSPGGPSLLSPSPTLSFLELPLASSKRGSSVLSDLKDEQERPSKRLRLPPVDSSCSASTEPQRQLSTSPILPETSLPSPVTSAFDETELRPPPHCPAPTDLKRKRRLSDTQGLPSPKRTSTSPRPHADSNPLPVAHATTEEFDWTQIQDFFTLPPPVSVFSTDIAEPVDVSLFDFSAWEQYGHEAVDLLQAASSSSSTFSVEAITSFSLTTQLVESLDNGLSLFNPHSQTEPSGLLGELLCTKESGLYSLPNISSDFVPPANRTIDPIVLPTDANCLPDFPAPLLLTPQAILAQAQVTLEPAVATPKSKLQAKQEQLRLLQAQVAALTAEIASES</sequence>
<dbReference type="CDD" id="cd00086">
    <property type="entry name" value="homeodomain"/>
    <property type="match status" value="1"/>
</dbReference>
<keyword evidence="3 5" id="KW-0371">Homeobox</keyword>
<feature type="compositionally biased region" description="Polar residues" evidence="6">
    <location>
        <begin position="314"/>
        <end position="342"/>
    </location>
</feature>
<evidence type="ECO:0000256" key="4">
    <source>
        <dbReference type="ARBA" id="ARBA00023242"/>
    </source>
</evidence>
<dbReference type="Gene3D" id="1.10.10.60">
    <property type="entry name" value="Homeodomain-like"/>
    <property type="match status" value="1"/>
</dbReference>
<evidence type="ECO:0000256" key="2">
    <source>
        <dbReference type="ARBA" id="ARBA00023125"/>
    </source>
</evidence>
<keyword evidence="4 5" id="KW-0539">Nucleus</keyword>
<dbReference type="GO" id="GO:0003677">
    <property type="term" value="F:DNA binding"/>
    <property type="evidence" value="ECO:0007669"/>
    <property type="project" value="UniProtKB-UniRule"/>
</dbReference>
<accession>Q1WMQ5</accession>
<proteinExistence type="inferred from homology"/>
<gene>
    <name evidence="8" type="primary">CDA1</name>
</gene>
<feature type="compositionally biased region" description="Basic and acidic residues" evidence="6">
    <location>
        <begin position="295"/>
        <end position="304"/>
    </location>
</feature>